<accession>A0A0K2T990</accession>
<proteinExistence type="predicted"/>
<dbReference type="InterPro" id="IPR023196">
    <property type="entry name" value="Phosducin_N_dom_sf"/>
</dbReference>
<name>A0A0K2T990_LEPSM</name>
<dbReference type="AlphaFoldDB" id="A0A0K2T990"/>
<evidence type="ECO:0000313" key="1">
    <source>
        <dbReference type="EMBL" id="CDW22036.1"/>
    </source>
</evidence>
<protein>
    <submittedName>
        <fullName evidence="1">Uncharacterized protein</fullName>
    </submittedName>
</protein>
<dbReference type="EMBL" id="HACA01004675">
    <property type="protein sequence ID" value="CDW22036.1"/>
    <property type="molecule type" value="Transcribed_RNA"/>
</dbReference>
<reference evidence="1" key="1">
    <citation type="submission" date="2014-05" db="EMBL/GenBank/DDBJ databases">
        <authorList>
            <person name="Chronopoulou M."/>
        </authorList>
    </citation>
    <scope>NUCLEOTIDE SEQUENCE</scope>
    <source>
        <tissue evidence="1">Whole organism</tissue>
    </source>
</reference>
<organism evidence="1">
    <name type="scientific">Lepeophtheirus salmonis</name>
    <name type="common">Salmon louse</name>
    <name type="synonym">Caligus salmonis</name>
    <dbReference type="NCBI Taxonomy" id="72036"/>
    <lineage>
        <taxon>Eukaryota</taxon>
        <taxon>Metazoa</taxon>
        <taxon>Ecdysozoa</taxon>
        <taxon>Arthropoda</taxon>
        <taxon>Crustacea</taxon>
        <taxon>Multicrustacea</taxon>
        <taxon>Hexanauplia</taxon>
        <taxon>Copepoda</taxon>
        <taxon>Siphonostomatoida</taxon>
        <taxon>Caligidae</taxon>
        <taxon>Lepeophtheirus</taxon>
    </lineage>
</organism>
<sequence length="95" mass="11009">MNNIIIDMEEPQEPQPQEIKKTTVRTVNTGPKGVIADYIIYKRFETELRRRMKDSGENKQVVSESEVRKLFCATQMAENQQIYGSEEESPDIESN</sequence>
<dbReference type="Gene3D" id="1.10.168.10">
    <property type="entry name" value="Phosducin, domain 2"/>
    <property type="match status" value="1"/>
</dbReference>